<comment type="caution">
    <text evidence="2">The sequence shown here is derived from an EMBL/GenBank/DDBJ whole genome shotgun (WGS) entry which is preliminary data.</text>
</comment>
<evidence type="ECO:0000313" key="3">
    <source>
        <dbReference type="Proteomes" id="UP000719412"/>
    </source>
</evidence>
<organism evidence="2 3">
    <name type="scientific">Tenebrio molitor</name>
    <name type="common">Yellow mealworm beetle</name>
    <dbReference type="NCBI Taxonomy" id="7067"/>
    <lineage>
        <taxon>Eukaryota</taxon>
        <taxon>Metazoa</taxon>
        <taxon>Ecdysozoa</taxon>
        <taxon>Arthropoda</taxon>
        <taxon>Hexapoda</taxon>
        <taxon>Insecta</taxon>
        <taxon>Pterygota</taxon>
        <taxon>Neoptera</taxon>
        <taxon>Endopterygota</taxon>
        <taxon>Coleoptera</taxon>
        <taxon>Polyphaga</taxon>
        <taxon>Cucujiformia</taxon>
        <taxon>Tenebrionidae</taxon>
        <taxon>Tenebrio</taxon>
    </lineage>
</organism>
<evidence type="ECO:0000313" key="2">
    <source>
        <dbReference type="EMBL" id="KAH0819146.1"/>
    </source>
</evidence>
<sequence>MEPSRGECLIGVCFRSEHPGDGRAEAQVLARRRRLLLYALRLAGKGRQRPRGGARSVRALPRSTYQEQRQRRRDVDHSRPGRGRRSVRDQCADDAAADVDKDQVRTVLIELGLLGDMCSSKRPTVVCS</sequence>
<gene>
    <name evidence="2" type="ORF">GEV33_003645</name>
</gene>
<keyword evidence="3" id="KW-1185">Reference proteome</keyword>
<reference evidence="2" key="2">
    <citation type="submission" date="2021-08" db="EMBL/GenBank/DDBJ databases">
        <authorList>
            <person name="Eriksson T."/>
        </authorList>
    </citation>
    <scope>NUCLEOTIDE SEQUENCE</scope>
    <source>
        <strain evidence="2">Stoneville</strain>
        <tissue evidence="2">Whole head</tissue>
    </source>
</reference>
<accession>A0A8J6HSH1</accession>
<feature type="region of interest" description="Disordered" evidence="1">
    <location>
        <begin position="45"/>
        <end position="95"/>
    </location>
</feature>
<protein>
    <submittedName>
        <fullName evidence="2">Uncharacterized protein</fullName>
    </submittedName>
</protein>
<dbReference type="AlphaFoldDB" id="A0A8J6HSH1"/>
<name>A0A8J6HSH1_TENMO</name>
<dbReference type="Proteomes" id="UP000719412">
    <property type="component" value="Unassembled WGS sequence"/>
</dbReference>
<dbReference type="EMBL" id="JABDTM020015409">
    <property type="protein sequence ID" value="KAH0819146.1"/>
    <property type="molecule type" value="Genomic_DNA"/>
</dbReference>
<evidence type="ECO:0000256" key="1">
    <source>
        <dbReference type="SAM" id="MobiDB-lite"/>
    </source>
</evidence>
<reference evidence="2" key="1">
    <citation type="journal article" date="2020" name="J Insects Food Feed">
        <title>The yellow mealworm (Tenebrio molitor) genome: a resource for the emerging insects as food and feed industry.</title>
        <authorList>
            <person name="Eriksson T."/>
            <person name="Andere A."/>
            <person name="Kelstrup H."/>
            <person name="Emery V."/>
            <person name="Picard C."/>
        </authorList>
    </citation>
    <scope>NUCLEOTIDE SEQUENCE</scope>
    <source>
        <strain evidence="2">Stoneville</strain>
        <tissue evidence="2">Whole head</tissue>
    </source>
</reference>
<proteinExistence type="predicted"/>